<accession>A0A5M9MFG1</accession>
<feature type="region of interest" description="Disordered" evidence="1">
    <location>
        <begin position="122"/>
        <end position="242"/>
    </location>
</feature>
<evidence type="ECO:0000313" key="3">
    <source>
        <dbReference type="Proteomes" id="UP000324241"/>
    </source>
</evidence>
<proteinExistence type="predicted"/>
<feature type="compositionally biased region" description="Polar residues" evidence="1">
    <location>
        <begin position="474"/>
        <end position="492"/>
    </location>
</feature>
<evidence type="ECO:0000313" key="2">
    <source>
        <dbReference type="EMBL" id="KAA8645681.1"/>
    </source>
</evidence>
<dbReference type="VEuPathDB" id="FungiDB:EYZ11_005253"/>
<name>A0A5M9MFG1_9EURO</name>
<feature type="region of interest" description="Disordered" evidence="1">
    <location>
        <begin position="377"/>
        <end position="398"/>
    </location>
</feature>
<feature type="compositionally biased region" description="Pro residues" evidence="1">
    <location>
        <begin position="383"/>
        <end position="392"/>
    </location>
</feature>
<dbReference type="Proteomes" id="UP000324241">
    <property type="component" value="Unassembled WGS sequence"/>
</dbReference>
<gene>
    <name evidence="2" type="ORF">ATNIH1004_007100</name>
</gene>
<comment type="caution">
    <text evidence="2">The sequence shown here is derived from an EMBL/GenBank/DDBJ whole genome shotgun (WGS) entry which is preliminary data.</text>
</comment>
<dbReference type="GeneID" id="54329802"/>
<organism evidence="2 3">
    <name type="scientific">Aspergillus tanneri</name>
    <dbReference type="NCBI Taxonomy" id="1220188"/>
    <lineage>
        <taxon>Eukaryota</taxon>
        <taxon>Fungi</taxon>
        <taxon>Dikarya</taxon>
        <taxon>Ascomycota</taxon>
        <taxon>Pezizomycotina</taxon>
        <taxon>Eurotiomycetes</taxon>
        <taxon>Eurotiomycetidae</taxon>
        <taxon>Eurotiales</taxon>
        <taxon>Aspergillaceae</taxon>
        <taxon>Aspergillus</taxon>
        <taxon>Aspergillus subgen. Circumdati</taxon>
    </lineage>
</organism>
<dbReference type="RefSeq" id="XP_033425042.1">
    <property type="nucleotide sequence ID" value="XM_033571727.1"/>
</dbReference>
<feature type="region of interest" description="Disordered" evidence="1">
    <location>
        <begin position="431"/>
        <end position="496"/>
    </location>
</feature>
<feature type="compositionally biased region" description="Low complexity" evidence="1">
    <location>
        <begin position="290"/>
        <end position="300"/>
    </location>
</feature>
<sequence length="665" mass="74184">MSSTDLDRTKMHLRAHYPLHQHTVSANNVPTYANGSVHSYYVPGEDSMSQGHNMASPRYSPNVQPWRRQQPQNSLSFLPSNSPRLDQSEYTTSQARRPAEQAPACISPFRSVRRMKQPFQLRLPTSPSFDNGPLSARENRVSRQLSGNHTLRTWRSDQNLTTTSMETFGLLPSPPLSESKSSQPSPSSTYFSPKSQYDSDTDHGTPKSCAINPEPKPSYAYSAPKLKRNPVSKKSSDGPTNVRMAHSNLIRQCESDDGKLTPVSIATESMSSMSPTPPSDVDTLQNRKFSGSSMGSLRSRSMSVSSEGSWVPSSLSQYKPWLQPAPAETTEAKGERSKEFNWRKCQIVPPSDKPLVLAVASKTKPKLVDISRQSSPAISYSIPTPPPRPIPSTPDHRQHEISAFSPETPMEMSDSGYITHDSYYSPQFRKDREEDEYTDSSSLTSGSASETVVCDKPSSSQERLKSPQKPGVTPKTQPSPKSQTSPGHSSNMSEKEELEKWWDHEWTIDQLEHSVKDFPRHMLKLTSPVIMFLRHNNEKALIRPFRKIFPDVVENLLDSLCAALIARNYLTSLSSPNRRNSNFSHKTALSRLDTVPEKVCSTLGIQYSQPSPSRVKNRILGTRSADLCKDLDRIVDNLLFAICGKQDEILKSAVLVLAHVLETKS</sequence>
<reference evidence="2 3" key="1">
    <citation type="submission" date="2019-08" db="EMBL/GenBank/DDBJ databases">
        <title>The genome sequence of a newly discovered highly antifungal drug resistant Aspergillus species, Aspergillus tanneri NIH 1004.</title>
        <authorList>
            <person name="Mounaud S."/>
            <person name="Singh I."/>
            <person name="Joardar V."/>
            <person name="Pakala S."/>
            <person name="Pakala S."/>
            <person name="Venepally P."/>
            <person name="Chung J.K."/>
            <person name="Losada L."/>
            <person name="Nierman W.C."/>
        </authorList>
    </citation>
    <scope>NUCLEOTIDE SEQUENCE [LARGE SCALE GENOMIC DNA]</scope>
    <source>
        <strain evidence="2 3">NIH1004</strain>
    </source>
</reference>
<feature type="region of interest" description="Disordered" evidence="1">
    <location>
        <begin position="268"/>
        <end position="300"/>
    </location>
</feature>
<dbReference type="OrthoDB" id="4219928at2759"/>
<feature type="compositionally biased region" description="Polar residues" evidence="1">
    <location>
        <begin position="142"/>
        <end position="166"/>
    </location>
</feature>
<dbReference type="EMBL" id="QUQM01000007">
    <property type="protein sequence ID" value="KAA8645681.1"/>
    <property type="molecule type" value="Genomic_DNA"/>
</dbReference>
<feature type="compositionally biased region" description="Low complexity" evidence="1">
    <location>
        <begin position="176"/>
        <end position="193"/>
    </location>
</feature>
<feature type="compositionally biased region" description="Polar residues" evidence="1">
    <location>
        <begin position="48"/>
        <end position="95"/>
    </location>
</feature>
<evidence type="ECO:0000256" key="1">
    <source>
        <dbReference type="SAM" id="MobiDB-lite"/>
    </source>
</evidence>
<dbReference type="AlphaFoldDB" id="A0A5M9MFG1"/>
<feature type="region of interest" description="Disordered" evidence="1">
    <location>
        <begin position="48"/>
        <end position="102"/>
    </location>
</feature>
<feature type="compositionally biased region" description="Low complexity" evidence="1">
    <location>
        <begin position="440"/>
        <end position="449"/>
    </location>
</feature>
<protein>
    <submittedName>
        <fullName evidence="2">Uncharacterized protein</fullName>
    </submittedName>
</protein>